<evidence type="ECO:0000256" key="5">
    <source>
        <dbReference type="ARBA" id="ARBA00023163"/>
    </source>
</evidence>
<evidence type="ECO:0000256" key="1">
    <source>
        <dbReference type="ARBA" id="ARBA00009828"/>
    </source>
</evidence>
<dbReference type="HAMAP" id="MF_00357">
    <property type="entry name" value="RNApol_bact_RpoE"/>
    <property type="match status" value="1"/>
</dbReference>
<dbReference type="EMBL" id="JBHSOZ010000002">
    <property type="protein sequence ID" value="MFC5711545.1"/>
    <property type="molecule type" value="Genomic_DNA"/>
</dbReference>
<dbReference type="InterPro" id="IPR007759">
    <property type="entry name" value="Asxl_HARE-HTH"/>
</dbReference>
<comment type="function">
    <text evidence="6">Participates in both the initiation and recycling phases of transcription. In the presence of the delta subunit, RNAP displays an increased specificity of transcription, a decreased affinity for nucleic acids, and an increased efficiency of RNA synthesis because of enhanced recycling.</text>
</comment>
<evidence type="ECO:0000256" key="7">
    <source>
        <dbReference type="SAM" id="MobiDB-lite"/>
    </source>
</evidence>
<evidence type="ECO:0000256" key="2">
    <source>
        <dbReference type="ARBA" id="ARBA00022478"/>
    </source>
</evidence>
<feature type="compositionally biased region" description="Basic and acidic residues" evidence="7">
    <location>
        <begin position="143"/>
        <end position="163"/>
    </location>
</feature>
<evidence type="ECO:0000313" key="9">
    <source>
        <dbReference type="EMBL" id="MFC5711545.1"/>
    </source>
</evidence>
<keyword evidence="4 6" id="KW-0548">Nucleotidyltransferase</keyword>
<sequence length="163" mass="18761">MSIRDYSREEVEEMAAVEVAHMLLEQEKKPYPYLQLIDTIAKVKGLNEEEKALRRTKVFTSMNLDGRFVHLGENHWGLKAWYPVDKTDEDLSHTVTDSGKGKAHEDGFDHFEDYDEGLEDLEDELDELSHSESGVDLEEDDDLGGRFEDEGEEPYPHKDGDED</sequence>
<feature type="domain" description="HTH HARE-type" evidence="8">
    <location>
        <begin position="14"/>
        <end position="81"/>
    </location>
</feature>
<dbReference type="Pfam" id="PF05066">
    <property type="entry name" value="HARE-HTH"/>
    <property type="match status" value="1"/>
</dbReference>
<dbReference type="InterPro" id="IPR029757">
    <property type="entry name" value="RpoE"/>
</dbReference>
<dbReference type="RefSeq" id="WP_385937925.1">
    <property type="nucleotide sequence ID" value="NZ_JBHSOZ010000002.1"/>
</dbReference>
<dbReference type="NCBIfam" id="TIGR04567">
    <property type="entry name" value="RNAP_delt_lowGC"/>
    <property type="match status" value="1"/>
</dbReference>
<comment type="caution">
    <text evidence="9">The sequence shown here is derived from an EMBL/GenBank/DDBJ whole genome shotgun (WGS) entry which is preliminary data.</text>
</comment>
<name>A0ABW0YJJ0_9BACI</name>
<protein>
    <recommendedName>
        <fullName evidence="6">Probable DNA-directed RNA polymerase subunit delta</fullName>
    </recommendedName>
    <alternativeName>
        <fullName evidence="6">RNAP delta factor</fullName>
    </alternativeName>
</protein>
<evidence type="ECO:0000259" key="8">
    <source>
        <dbReference type="PROSITE" id="PS51913"/>
    </source>
</evidence>
<gene>
    <name evidence="6 9" type="primary">rpoE</name>
    <name evidence="9" type="ORF">ACFPU1_01980</name>
</gene>
<evidence type="ECO:0000256" key="3">
    <source>
        <dbReference type="ARBA" id="ARBA00022679"/>
    </source>
</evidence>
<comment type="subunit">
    <text evidence="6">RNAP is composed of a core of 2 alpha, a beta and a beta' subunits. The core is associated with a delta subunit and one of several sigma factors.</text>
</comment>
<dbReference type="InterPro" id="IPR038087">
    <property type="entry name" value="RNAP_delta_N_dom_sf"/>
</dbReference>
<feature type="compositionally biased region" description="Acidic residues" evidence="7">
    <location>
        <begin position="112"/>
        <end position="126"/>
    </location>
</feature>
<dbReference type="Gene3D" id="1.10.10.1250">
    <property type="entry name" value="RNA polymerase, subunit delta, N-terminal domain"/>
    <property type="match status" value="1"/>
</dbReference>
<comment type="similarity">
    <text evidence="1 6">Belongs to the RpoE family.</text>
</comment>
<keyword evidence="10" id="KW-1185">Reference proteome</keyword>
<evidence type="ECO:0000313" key="10">
    <source>
        <dbReference type="Proteomes" id="UP001596142"/>
    </source>
</evidence>
<accession>A0ABW0YJJ0</accession>
<feature type="compositionally biased region" description="Basic and acidic residues" evidence="7">
    <location>
        <begin position="99"/>
        <end position="111"/>
    </location>
</feature>
<dbReference type="Proteomes" id="UP001596142">
    <property type="component" value="Unassembled WGS sequence"/>
</dbReference>
<dbReference type="GO" id="GO:0000428">
    <property type="term" value="C:DNA-directed RNA polymerase complex"/>
    <property type="evidence" value="ECO:0007669"/>
    <property type="project" value="UniProtKB-KW"/>
</dbReference>
<feature type="region of interest" description="Disordered" evidence="7">
    <location>
        <begin position="90"/>
        <end position="163"/>
    </location>
</feature>
<proteinExistence type="inferred from homology"/>
<dbReference type="PROSITE" id="PS51913">
    <property type="entry name" value="HTH_HARE"/>
    <property type="match status" value="1"/>
</dbReference>
<keyword evidence="3 6" id="KW-0808">Transferase</keyword>
<keyword evidence="2 6" id="KW-0240">DNA-directed RNA polymerase</keyword>
<evidence type="ECO:0000256" key="4">
    <source>
        <dbReference type="ARBA" id="ARBA00022695"/>
    </source>
</evidence>
<reference evidence="10" key="1">
    <citation type="journal article" date="2019" name="Int. J. Syst. Evol. Microbiol.">
        <title>The Global Catalogue of Microorganisms (GCM) 10K type strain sequencing project: providing services to taxonomists for standard genome sequencing and annotation.</title>
        <authorList>
            <consortium name="The Broad Institute Genomics Platform"/>
            <consortium name="The Broad Institute Genome Sequencing Center for Infectious Disease"/>
            <person name="Wu L."/>
            <person name="Ma J."/>
        </authorList>
    </citation>
    <scope>NUCLEOTIDE SEQUENCE [LARGE SCALE GENOMIC DNA]</scope>
    <source>
        <strain evidence="10">CECT 7184</strain>
    </source>
</reference>
<evidence type="ECO:0000256" key="6">
    <source>
        <dbReference type="HAMAP-Rule" id="MF_00357"/>
    </source>
</evidence>
<keyword evidence="5 6" id="KW-0804">Transcription</keyword>
<dbReference type="GO" id="GO:0003899">
    <property type="term" value="F:DNA-directed RNA polymerase activity"/>
    <property type="evidence" value="ECO:0007669"/>
    <property type="project" value="UniProtKB-EC"/>
</dbReference>
<organism evidence="9 10">
    <name type="scientific">Thalassorhabdus alkalitolerans</name>
    <dbReference type="NCBI Taxonomy" id="2282697"/>
    <lineage>
        <taxon>Bacteria</taxon>
        <taxon>Bacillati</taxon>
        <taxon>Bacillota</taxon>
        <taxon>Bacilli</taxon>
        <taxon>Bacillales</taxon>
        <taxon>Bacillaceae</taxon>
        <taxon>Thalassorhabdus</taxon>
    </lineage>
</organism>